<dbReference type="InterPro" id="IPR036397">
    <property type="entry name" value="RNaseH_sf"/>
</dbReference>
<dbReference type="SUPFAM" id="SSF53098">
    <property type="entry name" value="Ribonuclease H-like"/>
    <property type="match status" value="1"/>
</dbReference>
<dbReference type="PANTHER" id="PTHR35004:SF6">
    <property type="entry name" value="TRANSPOSASE"/>
    <property type="match status" value="1"/>
</dbReference>
<dbReference type="NCBIfam" id="NF033546">
    <property type="entry name" value="transpos_IS21"/>
    <property type="match status" value="1"/>
</dbReference>
<dbReference type="STRING" id="697303.Thewi_2166"/>
<dbReference type="EMBL" id="CP002991">
    <property type="protein sequence ID" value="AEM79514.1"/>
    <property type="molecule type" value="Genomic_DNA"/>
</dbReference>
<dbReference type="Pfam" id="PF22483">
    <property type="entry name" value="Mu-transpos_C_2"/>
    <property type="match status" value="1"/>
</dbReference>
<evidence type="ECO:0000256" key="1">
    <source>
        <dbReference type="ARBA" id="ARBA00009277"/>
    </source>
</evidence>
<dbReference type="KEGG" id="twi:Thewi_2166"/>
<dbReference type="eggNOG" id="COG4584">
    <property type="taxonomic scope" value="Bacteria"/>
</dbReference>
<dbReference type="GO" id="GO:0003676">
    <property type="term" value="F:nucleic acid binding"/>
    <property type="evidence" value="ECO:0007669"/>
    <property type="project" value="InterPro"/>
</dbReference>
<dbReference type="Proteomes" id="UP000008276">
    <property type="component" value="Chromosome"/>
</dbReference>
<dbReference type="HOGENOM" id="CLU_020626_1_2_9"/>
<dbReference type="PANTHER" id="PTHR35004">
    <property type="entry name" value="TRANSPOSASE RV3428C-RELATED"/>
    <property type="match status" value="1"/>
</dbReference>
<dbReference type="PROSITE" id="PS50994">
    <property type="entry name" value="INTEGRASE"/>
    <property type="match status" value="1"/>
</dbReference>
<reference evidence="3 4" key="1">
    <citation type="submission" date="2011-08" db="EMBL/GenBank/DDBJ databases">
        <title>Complete sequence of Thermoanaerobacter wiegelii Rt8.B1.</title>
        <authorList>
            <consortium name="US DOE Joint Genome Institute"/>
            <person name="Lucas S."/>
            <person name="Han J."/>
            <person name="Lapidus A."/>
            <person name="Cheng J.-F."/>
            <person name="Goodwin L."/>
            <person name="Pitluck S."/>
            <person name="Peters L."/>
            <person name="Mikhailova N."/>
            <person name="Zeytun A."/>
            <person name="Daligault H."/>
            <person name="Detter J.C."/>
            <person name="Han C."/>
            <person name="Tapia R."/>
            <person name="Land M."/>
            <person name="Hauser L."/>
            <person name="Kyrpides N."/>
            <person name="Ivanova N."/>
            <person name="Pagani I."/>
            <person name="Hemme C."/>
            <person name="Woyke T."/>
        </authorList>
    </citation>
    <scope>NUCLEOTIDE SEQUENCE [LARGE SCALE GENOMIC DNA]</scope>
    <source>
        <strain evidence="3 4">Rt8.B1</strain>
    </source>
</reference>
<sequence length="419" mass="49204">MYKFVHEFGILLFVGGIPKMKNLLGQISIFKAMEIKPNFSELAREYGIDRRTVKKYYEGYEGKPKTRNKQSKLDKYYDEIKAKLEIKGVTVKGVYEYFVSKNYDIGTYSNFNKYVKRKGLKPTKKASGHPRFETPAGKQAQVDWKEDIKLVSRYGEEFVVNVFNYKLGYSRYCYFEYRKAKTQQDVIECLINAFKATGGVPEEILFDNMKTIVDITNEGRKINNKIKAFANDFGFKIRLCKPRHSYTKGKVESSNKFIDWLLPYNGEFENEEDLIKIIDEINKKVNQSTNQSTGIQPIILFQKEKEYLSPLPSNDIIESYMNFEQKATVHKDSMIYYKGSRYSVPPKYINKTVTLKTVENELHVYFNTDLISVHILSDKKINYHESHYRELMENLIKNREDIEQICTNNLNELDKLLHR</sequence>
<gene>
    <name evidence="3" type="ORF">Thewi_2166</name>
</gene>
<comment type="similarity">
    <text evidence="1">Belongs to the transposase IS21/IS408/IS1162 family.</text>
</comment>
<evidence type="ECO:0000259" key="2">
    <source>
        <dbReference type="PROSITE" id="PS50994"/>
    </source>
</evidence>
<evidence type="ECO:0000313" key="4">
    <source>
        <dbReference type="Proteomes" id="UP000008276"/>
    </source>
</evidence>
<dbReference type="AlphaFoldDB" id="G2MTX9"/>
<name>G2MTX9_9THEO</name>
<evidence type="ECO:0000313" key="3">
    <source>
        <dbReference type="EMBL" id="AEM79514.1"/>
    </source>
</evidence>
<proteinExistence type="inferred from homology"/>
<dbReference type="GO" id="GO:0015074">
    <property type="term" value="P:DNA integration"/>
    <property type="evidence" value="ECO:0007669"/>
    <property type="project" value="InterPro"/>
</dbReference>
<accession>G2MTX9</accession>
<dbReference type="Pfam" id="PF00665">
    <property type="entry name" value="rve"/>
    <property type="match status" value="1"/>
</dbReference>
<dbReference type="InterPro" id="IPR054353">
    <property type="entry name" value="IstA-like_C"/>
</dbReference>
<keyword evidence="4" id="KW-1185">Reference proteome</keyword>
<organism evidence="3 4">
    <name type="scientific">Thermoanaerobacter wiegelii Rt8.B1</name>
    <dbReference type="NCBI Taxonomy" id="697303"/>
    <lineage>
        <taxon>Bacteria</taxon>
        <taxon>Bacillati</taxon>
        <taxon>Bacillota</taxon>
        <taxon>Clostridia</taxon>
        <taxon>Thermoanaerobacterales</taxon>
        <taxon>Thermoanaerobacteraceae</taxon>
        <taxon>Thermoanaerobacter</taxon>
    </lineage>
</organism>
<dbReference type="InterPro" id="IPR012337">
    <property type="entry name" value="RNaseH-like_sf"/>
</dbReference>
<dbReference type="Gene3D" id="3.30.420.10">
    <property type="entry name" value="Ribonuclease H-like superfamily/Ribonuclease H"/>
    <property type="match status" value="1"/>
</dbReference>
<feature type="domain" description="Integrase catalytic" evidence="2">
    <location>
        <begin position="131"/>
        <end position="305"/>
    </location>
</feature>
<protein>
    <submittedName>
        <fullName evidence="3">Integrase catalytic region</fullName>
    </submittedName>
</protein>
<dbReference type="InterPro" id="IPR001584">
    <property type="entry name" value="Integrase_cat-core"/>
</dbReference>